<feature type="transmembrane region" description="Helical" evidence="5">
    <location>
        <begin position="176"/>
        <end position="198"/>
    </location>
</feature>
<feature type="transmembrane region" description="Helical" evidence="5">
    <location>
        <begin position="330"/>
        <end position="346"/>
    </location>
</feature>
<dbReference type="RefSeq" id="WP_160363395.1">
    <property type="nucleotide sequence ID" value="NZ_JACEIB010000003.1"/>
</dbReference>
<evidence type="ECO:0000256" key="5">
    <source>
        <dbReference type="SAM" id="Phobius"/>
    </source>
</evidence>
<dbReference type="InterPro" id="IPR036259">
    <property type="entry name" value="MFS_trans_sf"/>
</dbReference>
<evidence type="ECO:0000259" key="6">
    <source>
        <dbReference type="PROSITE" id="PS50850"/>
    </source>
</evidence>
<feature type="transmembrane region" description="Helical" evidence="5">
    <location>
        <begin position="114"/>
        <end position="136"/>
    </location>
</feature>
<feature type="transmembrane region" description="Helical" evidence="5">
    <location>
        <begin position="298"/>
        <end position="318"/>
    </location>
</feature>
<protein>
    <submittedName>
        <fullName evidence="7">MFS transporter</fullName>
    </submittedName>
</protein>
<dbReference type="GO" id="GO:0046943">
    <property type="term" value="F:carboxylic acid transmembrane transporter activity"/>
    <property type="evidence" value="ECO:0007669"/>
    <property type="project" value="TreeGrafter"/>
</dbReference>
<dbReference type="PROSITE" id="PS50850">
    <property type="entry name" value="MFS"/>
    <property type="match status" value="1"/>
</dbReference>
<dbReference type="GO" id="GO:0005886">
    <property type="term" value="C:plasma membrane"/>
    <property type="evidence" value="ECO:0007669"/>
    <property type="project" value="TreeGrafter"/>
</dbReference>
<dbReference type="Pfam" id="PF07690">
    <property type="entry name" value="MFS_1"/>
    <property type="match status" value="1"/>
</dbReference>
<dbReference type="PANTHER" id="PTHR23508">
    <property type="entry name" value="CARBOXYLIC ACID TRANSPORTER PROTEIN HOMOLOG"/>
    <property type="match status" value="1"/>
</dbReference>
<reference evidence="7 8" key="1">
    <citation type="submission" date="2020-07" db="EMBL/GenBank/DDBJ databases">
        <authorList>
            <person name="Sun Q."/>
        </authorList>
    </citation>
    <scope>NUCLEOTIDE SEQUENCE [LARGE SCALE GENOMIC DNA]</scope>
    <source>
        <strain evidence="7 8">CGMCC 1.13654</strain>
    </source>
</reference>
<gene>
    <name evidence="7" type="ORF">HZF05_05640</name>
</gene>
<evidence type="ECO:0000313" key="7">
    <source>
        <dbReference type="EMBL" id="MBA2933575.1"/>
    </source>
</evidence>
<dbReference type="Gene3D" id="1.20.1250.20">
    <property type="entry name" value="MFS general substrate transporter like domains"/>
    <property type="match status" value="1"/>
</dbReference>
<feature type="transmembrane region" description="Helical" evidence="5">
    <location>
        <begin position="415"/>
        <end position="433"/>
    </location>
</feature>
<dbReference type="AlphaFoldDB" id="A0A838L4F2"/>
<feature type="transmembrane region" description="Helical" evidence="5">
    <location>
        <begin position="384"/>
        <end position="409"/>
    </location>
</feature>
<dbReference type="EMBL" id="JACEIB010000003">
    <property type="protein sequence ID" value="MBA2933575.1"/>
    <property type="molecule type" value="Genomic_DNA"/>
</dbReference>
<name>A0A838L4F2_9SPHN</name>
<dbReference type="Proteomes" id="UP000570166">
    <property type="component" value="Unassembled WGS sequence"/>
</dbReference>
<organism evidence="7 8">
    <name type="scientific">Sphingomonas chungangi</name>
    <dbReference type="NCBI Taxonomy" id="2683589"/>
    <lineage>
        <taxon>Bacteria</taxon>
        <taxon>Pseudomonadati</taxon>
        <taxon>Pseudomonadota</taxon>
        <taxon>Alphaproteobacteria</taxon>
        <taxon>Sphingomonadales</taxon>
        <taxon>Sphingomonadaceae</taxon>
        <taxon>Sphingomonas</taxon>
    </lineage>
</organism>
<keyword evidence="8" id="KW-1185">Reference proteome</keyword>
<sequence>MSTVFDYSRQLRDGGLNRRQLLVILMLGVLVLFDGMDNQLLGLIAHDMSHDLGISIERFGLVFSAALVGAIIGSLTMSALADRWLGRKRVVLIGMGLAGLCTMLTARAETLDGLVAIRLVTGAGLGAALPNLISLASEFSPRRVSRRVVSLMVAFVPLGSLLGSVLARAAEASAGWRVVLALAGGGTLALTLLAAIMVPESIYFLVRTGCDQRRAVAAVARLFADRSVTSVIVDADDVGAQRNSKQPVASLFGAPLWRLTLLFWLGFIMNQAILYFVMNWTPSLLLKSGLSSSAGLNAAAMFGIGGALGTLGQGWLATRFNIYKVMTAEIALYIAAMLLLPALLAAGVAPILIFVVAAAICAYNAGMMFLVLETYPETIKSTGYGWAFGVGRIGASGAPVLAGLALARGWNPGEVFMAAAVPGLVTGIVLLGLGRAIGERSRHAAADGDATGSIRPEAFASGRP</sequence>
<keyword evidence="3 5" id="KW-1133">Transmembrane helix</keyword>
<evidence type="ECO:0000256" key="2">
    <source>
        <dbReference type="ARBA" id="ARBA00022692"/>
    </source>
</evidence>
<comment type="caution">
    <text evidence="7">The sequence shown here is derived from an EMBL/GenBank/DDBJ whole genome shotgun (WGS) entry which is preliminary data.</text>
</comment>
<evidence type="ECO:0000256" key="4">
    <source>
        <dbReference type="ARBA" id="ARBA00023136"/>
    </source>
</evidence>
<dbReference type="InterPro" id="IPR020846">
    <property type="entry name" value="MFS_dom"/>
</dbReference>
<feature type="domain" description="Major facilitator superfamily (MFS) profile" evidence="6">
    <location>
        <begin position="23"/>
        <end position="438"/>
    </location>
</feature>
<dbReference type="SUPFAM" id="SSF103473">
    <property type="entry name" value="MFS general substrate transporter"/>
    <property type="match status" value="1"/>
</dbReference>
<feature type="transmembrane region" description="Helical" evidence="5">
    <location>
        <begin position="90"/>
        <end position="108"/>
    </location>
</feature>
<feature type="transmembrane region" description="Helical" evidence="5">
    <location>
        <begin position="259"/>
        <end position="278"/>
    </location>
</feature>
<comment type="subcellular location">
    <subcellularLocation>
        <location evidence="1">Membrane</location>
        <topology evidence="1">Multi-pass membrane protein</topology>
    </subcellularLocation>
</comment>
<feature type="transmembrane region" description="Helical" evidence="5">
    <location>
        <begin position="21"/>
        <end position="41"/>
    </location>
</feature>
<feature type="transmembrane region" description="Helical" evidence="5">
    <location>
        <begin position="352"/>
        <end position="372"/>
    </location>
</feature>
<proteinExistence type="predicted"/>
<dbReference type="PANTHER" id="PTHR23508:SF10">
    <property type="entry name" value="CARBOXYLIC ACID TRANSPORTER PROTEIN HOMOLOG"/>
    <property type="match status" value="1"/>
</dbReference>
<evidence type="ECO:0000313" key="8">
    <source>
        <dbReference type="Proteomes" id="UP000570166"/>
    </source>
</evidence>
<evidence type="ECO:0000256" key="1">
    <source>
        <dbReference type="ARBA" id="ARBA00004141"/>
    </source>
</evidence>
<keyword evidence="4 5" id="KW-0472">Membrane</keyword>
<feature type="transmembrane region" description="Helical" evidence="5">
    <location>
        <begin position="148"/>
        <end position="170"/>
    </location>
</feature>
<keyword evidence="2 5" id="KW-0812">Transmembrane</keyword>
<accession>A0A838L4F2</accession>
<dbReference type="InterPro" id="IPR011701">
    <property type="entry name" value="MFS"/>
</dbReference>
<feature type="transmembrane region" description="Helical" evidence="5">
    <location>
        <begin position="61"/>
        <end position="81"/>
    </location>
</feature>
<evidence type="ECO:0000256" key="3">
    <source>
        <dbReference type="ARBA" id="ARBA00022989"/>
    </source>
</evidence>